<evidence type="ECO:0000256" key="1">
    <source>
        <dbReference type="ARBA" id="ARBA00022729"/>
    </source>
</evidence>
<evidence type="ECO:0000313" key="5">
    <source>
        <dbReference type="Proteomes" id="UP000523821"/>
    </source>
</evidence>
<dbReference type="InterPro" id="IPR006311">
    <property type="entry name" value="TAT_signal"/>
</dbReference>
<dbReference type="CDD" id="cd13604">
    <property type="entry name" value="PBP2_TRAP_ketoacid_lactate_like"/>
    <property type="match status" value="1"/>
</dbReference>
<keyword evidence="5" id="KW-1185">Reference proteome</keyword>
<accession>A0A7W9L2V7</accession>
<dbReference type="Proteomes" id="UP000523821">
    <property type="component" value="Unassembled WGS sequence"/>
</dbReference>
<evidence type="ECO:0000256" key="3">
    <source>
        <dbReference type="PIRSR" id="PIRSR039026-2"/>
    </source>
</evidence>
<evidence type="ECO:0000256" key="2">
    <source>
        <dbReference type="PIRSR" id="PIRSR039026-1"/>
    </source>
</evidence>
<gene>
    <name evidence="4" type="ORF">GGQ63_002951</name>
</gene>
<feature type="binding site" evidence="2">
    <location>
        <position position="182"/>
    </location>
    <ligand>
        <name>substrate</name>
    </ligand>
</feature>
<dbReference type="AlphaFoldDB" id="A0A7W9L2V7"/>
<dbReference type="InterPro" id="IPR038404">
    <property type="entry name" value="TRAP_DctP_sf"/>
</dbReference>
<dbReference type="GO" id="GO:0046872">
    <property type="term" value="F:metal ion binding"/>
    <property type="evidence" value="ECO:0007669"/>
    <property type="project" value="UniProtKB-KW"/>
</dbReference>
<feature type="binding site" evidence="3">
    <location>
        <position position="219"/>
    </location>
    <ligand>
        <name>substrate</name>
    </ligand>
</feature>
<dbReference type="PROSITE" id="PS51318">
    <property type="entry name" value="TAT"/>
    <property type="match status" value="1"/>
</dbReference>
<dbReference type="RefSeq" id="WP_183857082.1">
    <property type="nucleotide sequence ID" value="NZ_JACHOO010000006.1"/>
</dbReference>
<dbReference type="InterPro" id="IPR026289">
    <property type="entry name" value="SBP_TakP-like"/>
</dbReference>
<dbReference type="EMBL" id="JACHOO010000006">
    <property type="protein sequence ID" value="MBB5753876.1"/>
    <property type="molecule type" value="Genomic_DNA"/>
</dbReference>
<feature type="binding site" evidence="3">
    <location>
        <position position="245"/>
    </location>
    <ligand>
        <name>substrate</name>
    </ligand>
</feature>
<comment type="caution">
    <text evidence="4">The sequence shown here is derived from an EMBL/GenBank/DDBJ whole genome shotgun (WGS) entry which is preliminary data.</text>
</comment>
<dbReference type="Pfam" id="PF03480">
    <property type="entry name" value="DctP"/>
    <property type="match status" value="1"/>
</dbReference>
<protein>
    <submittedName>
        <fullName evidence="4">TRAP-type mannitol/chloroaromatic compound transport system substrate-binding protein</fullName>
    </submittedName>
</protein>
<dbReference type="GO" id="GO:0055085">
    <property type="term" value="P:transmembrane transport"/>
    <property type="evidence" value="ECO:0007669"/>
    <property type="project" value="InterPro"/>
</dbReference>
<feature type="binding site" evidence="3">
    <location>
        <position position="220"/>
    </location>
    <ligand>
        <name>Na(+)</name>
        <dbReference type="ChEBI" id="CHEBI:29101"/>
    </ligand>
</feature>
<sequence>MTGRGDGANRRTALRLGLLGAAGALAAPAVVRADTPVIWRMATAWPADAPGLGTAAASIAQTIGVLSGGRLKVEVHPAGVLGPAMQVFDLVSSGAAELGHGSPYYWQARDPAFNFFTGVPFGLTATEHAGWLAVGGGQALWEKAYEPFGVVPFYAGNSGVQAAGWFRREIRTPDDLRGLVIRISGLGGEVMKRLGATPVLLGSTELYAALDSGTIDAAEWIGPWNDLDLRLARVAPFYYMPSFHEIGAALELIVGRKALDGLPDDLRQVIATATQAGAAATTAAFAGGNILAFDRLARENVRVARFPEGVVTALAEASAAVLADLAKASPMATEVHDAFIAFRAQASAYAAASEGPALAWREAAIRR</sequence>
<organism evidence="4 5">
    <name type="scientific">Prosthecomicrobium pneumaticum</name>
    <dbReference type="NCBI Taxonomy" id="81895"/>
    <lineage>
        <taxon>Bacteria</taxon>
        <taxon>Pseudomonadati</taxon>
        <taxon>Pseudomonadota</taxon>
        <taxon>Alphaproteobacteria</taxon>
        <taxon>Hyphomicrobiales</taxon>
        <taxon>Kaistiaceae</taxon>
        <taxon>Prosthecomicrobium</taxon>
    </lineage>
</organism>
<feature type="binding site" evidence="2">
    <location>
        <position position="161"/>
    </location>
    <ligand>
        <name>substrate</name>
    </ligand>
</feature>
<dbReference type="NCBIfam" id="NF037995">
    <property type="entry name" value="TRAP_S1"/>
    <property type="match status" value="1"/>
</dbReference>
<dbReference type="PIRSF" id="PIRSF039026">
    <property type="entry name" value="SiaP"/>
    <property type="match status" value="1"/>
</dbReference>
<dbReference type="Gene3D" id="3.40.190.10">
    <property type="entry name" value="Periplasmic binding protein-like II"/>
    <property type="match status" value="1"/>
</dbReference>
<dbReference type="PANTHER" id="PTHR33376:SF5">
    <property type="entry name" value="EXTRACYTOPLASMIC SOLUTE RECEPTOR PROTEIN"/>
    <property type="match status" value="1"/>
</dbReference>
<keyword evidence="1" id="KW-0732">Signal</keyword>
<proteinExistence type="predicted"/>
<dbReference type="Gene3D" id="3.40.190.170">
    <property type="entry name" value="Bacterial extracellular solute-binding protein, family 7"/>
    <property type="match status" value="1"/>
</dbReference>
<dbReference type="GO" id="GO:0031317">
    <property type="term" value="C:tripartite ATP-independent periplasmic transporter complex"/>
    <property type="evidence" value="ECO:0007669"/>
    <property type="project" value="InterPro"/>
</dbReference>
<reference evidence="4 5" key="1">
    <citation type="submission" date="2020-08" db="EMBL/GenBank/DDBJ databases">
        <title>Genomic Encyclopedia of Type Strains, Phase IV (KMG-IV): sequencing the most valuable type-strain genomes for metagenomic binning, comparative biology and taxonomic classification.</title>
        <authorList>
            <person name="Goeker M."/>
        </authorList>
    </citation>
    <scope>NUCLEOTIDE SEQUENCE [LARGE SCALE GENOMIC DNA]</scope>
    <source>
        <strain evidence="4 5">DSM 16268</strain>
    </source>
</reference>
<dbReference type="PANTHER" id="PTHR33376">
    <property type="match status" value="1"/>
</dbReference>
<evidence type="ECO:0000313" key="4">
    <source>
        <dbReference type="EMBL" id="MBB5753876.1"/>
    </source>
</evidence>
<keyword evidence="3" id="KW-0479">Metal-binding</keyword>
<name>A0A7W9L2V7_9HYPH</name>
<dbReference type="InterPro" id="IPR018389">
    <property type="entry name" value="DctP_fam"/>
</dbReference>